<dbReference type="OrthoDB" id="192739at2"/>
<evidence type="ECO:0000313" key="4">
    <source>
        <dbReference type="Proteomes" id="UP000321533"/>
    </source>
</evidence>
<dbReference type="AlphaFoldDB" id="A0A5B8V7B2"/>
<dbReference type="Pfam" id="PF00903">
    <property type="entry name" value="Glyoxalase"/>
    <property type="match status" value="2"/>
</dbReference>
<evidence type="ECO:0000256" key="1">
    <source>
        <dbReference type="ARBA" id="ARBA00022723"/>
    </source>
</evidence>
<dbReference type="GO" id="GO:0004493">
    <property type="term" value="F:methylmalonyl-CoA epimerase activity"/>
    <property type="evidence" value="ECO:0007669"/>
    <property type="project" value="TreeGrafter"/>
</dbReference>
<dbReference type="Gene3D" id="3.10.180.10">
    <property type="entry name" value="2,3-Dihydroxybiphenyl 1,2-Dioxygenase, domain 1"/>
    <property type="match status" value="2"/>
</dbReference>
<feature type="domain" description="VOC" evidence="2">
    <location>
        <begin position="27"/>
        <end position="171"/>
    </location>
</feature>
<dbReference type="GO" id="GO:0046872">
    <property type="term" value="F:metal ion binding"/>
    <property type="evidence" value="ECO:0007669"/>
    <property type="project" value="UniProtKB-KW"/>
</dbReference>
<dbReference type="PANTHER" id="PTHR43048">
    <property type="entry name" value="METHYLMALONYL-COA EPIMERASE"/>
    <property type="match status" value="1"/>
</dbReference>
<dbReference type="GO" id="GO:0004462">
    <property type="term" value="F:lactoylglutathione lyase activity"/>
    <property type="evidence" value="ECO:0007669"/>
    <property type="project" value="InterPro"/>
</dbReference>
<dbReference type="InterPro" id="IPR004360">
    <property type="entry name" value="Glyas_Fos-R_dOase_dom"/>
</dbReference>
<organism evidence="3 4">
    <name type="scientific">Panacibacter ginsenosidivorans</name>
    <dbReference type="NCBI Taxonomy" id="1813871"/>
    <lineage>
        <taxon>Bacteria</taxon>
        <taxon>Pseudomonadati</taxon>
        <taxon>Bacteroidota</taxon>
        <taxon>Chitinophagia</taxon>
        <taxon>Chitinophagales</taxon>
        <taxon>Chitinophagaceae</taxon>
        <taxon>Panacibacter</taxon>
    </lineage>
</organism>
<reference evidence="3 4" key="1">
    <citation type="journal article" date="2016" name="Int. J. Syst. Evol. Microbiol.">
        <title>Panacibacter ginsenosidivorans gen. nov., sp. nov., with ginsenoside converting activity isolated from soil of a ginseng field.</title>
        <authorList>
            <person name="Siddiqi M.Z."/>
            <person name="Muhammad Shafi S."/>
            <person name="Choi K.D."/>
            <person name="Im W.T."/>
        </authorList>
    </citation>
    <scope>NUCLEOTIDE SEQUENCE [LARGE SCALE GENOMIC DNA]</scope>
    <source>
        <strain evidence="3 4">Gsoil1550</strain>
    </source>
</reference>
<proteinExistence type="predicted"/>
<dbReference type="GO" id="GO:0046491">
    <property type="term" value="P:L-methylmalonyl-CoA metabolic process"/>
    <property type="evidence" value="ECO:0007669"/>
    <property type="project" value="TreeGrafter"/>
</dbReference>
<name>A0A5B8V7B2_9BACT</name>
<dbReference type="PROSITE" id="PS51819">
    <property type="entry name" value="VOC"/>
    <property type="match status" value="2"/>
</dbReference>
<gene>
    <name evidence="3" type="ORF">FRZ67_04420</name>
</gene>
<keyword evidence="4" id="KW-1185">Reference proteome</keyword>
<accession>A0A5B8V7B2</accession>
<dbReference type="KEGG" id="pgin:FRZ67_04420"/>
<dbReference type="InterPro" id="IPR029068">
    <property type="entry name" value="Glyas_Bleomycin-R_OHBP_Dase"/>
</dbReference>
<evidence type="ECO:0000313" key="3">
    <source>
        <dbReference type="EMBL" id="QEC66576.1"/>
    </source>
</evidence>
<sequence>MKSIIRLTGLLLLFTINITNIEAQVKEVGPIGITVKDMNTSVKFYSEVLGFKKISDKEVYGSQYEQLEGIFGLRMRIVRMQLGDEVIELTDYLTSGGRSIPEDMRSNDLYFEHIAIVVSDMENAYRHLRKYMVMHVSTAPQTIPANNVAAAGVKAFYFHDPDMHDLELIYFPKGKGQAKWQNTNGKLFLGIDHTALGISNTDSSLYFYKNILGLDRKGDSWNMGMEQAHLNNIEGASLHITGLHALSGVGIEFLQYLKPGPGKPFPADTRADDIWHWQTTLIADDVTSLYNKLKKLNYSFVSKGVVEMKDKDGDMYKAFIVRDPDGHAMLVRE</sequence>
<keyword evidence="1" id="KW-0479">Metal-binding</keyword>
<feature type="domain" description="VOC" evidence="2">
    <location>
        <begin position="190"/>
        <end position="333"/>
    </location>
</feature>
<dbReference type="RefSeq" id="WP_147188376.1">
    <property type="nucleotide sequence ID" value="NZ_CP042435.1"/>
</dbReference>
<dbReference type="EMBL" id="CP042435">
    <property type="protein sequence ID" value="QEC66576.1"/>
    <property type="molecule type" value="Genomic_DNA"/>
</dbReference>
<dbReference type="SUPFAM" id="SSF54593">
    <property type="entry name" value="Glyoxalase/Bleomycin resistance protein/Dihydroxybiphenyl dioxygenase"/>
    <property type="match status" value="2"/>
</dbReference>
<dbReference type="InterPro" id="IPR051785">
    <property type="entry name" value="MMCE/EMCE_epimerase"/>
</dbReference>
<evidence type="ECO:0000259" key="2">
    <source>
        <dbReference type="PROSITE" id="PS51819"/>
    </source>
</evidence>
<dbReference type="CDD" id="cd06587">
    <property type="entry name" value="VOC"/>
    <property type="match status" value="2"/>
</dbReference>
<protein>
    <submittedName>
        <fullName evidence="3">VOC family protein</fullName>
    </submittedName>
</protein>
<dbReference type="Proteomes" id="UP000321533">
    <property type="component" value="Chromosome"/>
</dbReference>
<dbReference type="PANTHER" id="PTHR43048:SF3">
    <property type="entry name" value="METHYLMALONYL-COA EPIMERASE, MITOCHONDRIAL"/>
    <property type="match status" value="1"/>
</dbReference>
<dbReference type="PROSITE" id="PS00934">
    <property type="entry name" value="GLYOXALASE_I_1"/>
    <property type="match status" value="1"/>
</dbReference>
<dbReference type="InterPro" id="IPR037523">
    <property type="entry name" value="VOC_core"/>
</dbReference>
<dbReference type="InterPro" id="IPR018146">
    <property type="entry name" value="Glyoxalase_1_CS"/>
</dbReference>